<sequence>MNPSPGDAGPSQTPNYTSLLLSPAELHPHMRSPNTPLDPSRAFFATGSTPGAGPSFFNHGSQYTSPFTNNANYHAQILGHASHDQLLAASSLYRMSVENTVALRAQLDALTGAYTLLAQAVPQVFTFIENPFNIAPTTNSSHNLGSIPPAPPTHSRDNNPDVRWWTRKAWADQAGSSGDKLSLSLKRKKKDSKAGSDEEGLEEEEEEEERHEPDDADAGLEEDEDDGKKQPEEDSDDGKKHILGFLEHQDGTPFTRTEREQTRKYAHEIFRTLQTAGKAPYSWSLASMEAVTFLRNHMVAKVPELALCEFQWKVDHLATSVYAQWVRWRKDTVLPHPRDTKAKRLDAGKKSVKKGGKRRKTDESPTIPELDCSGLISMTPEDETSLSSPSAPAAVPSRPPSPAIDPPVETETPIPPQQPENSPERPTAASTPELQAAPTPLTPMASSVPQEPSSPATSSAVPAISVSNPLDGLFGEAIQPSVSSRVQDTNTTMKGEPQTAPQKTKIIRHIPGSADTAYNLFGRDFIKQWPVGKKGPTTQEVRAAFTEDQKLIYKKRADDLKKIKLAAEKEANASGATTSSVSASSDAQT</sequence>
<protein>
    <submittedName>
        <fullName evidence="3">Uncharacterized protein</fullName>
    </submittedName>
</protein>
<evidence type="ECO:0000313" key="2">
    <source>
        <dbReference type="EMBL" id="KAJ7609697.1"/>
    </source>
</evidence>
<feature type="compositionally biased region" description="Low complexity" evidence="1">
    <location>
        <begin position="453"/>
        <end position="467"/>
    </location>
</feature>
<feature type="compositionally biased region" description="Acidic residues" evidence="1">
    <location>
        <begin position="197"/>
        <end position="225"/>
    </location>
</feature>
<dbReference type="EMBL" id="JARKIF010000030">
    <property type="protein sequence ID" value="KAJ7612740.1"/>
    <property type="molecule type" value="Genomic_DNA"/>
</dbReference>
<feature type="compositionally biased region" description="Low complexity" evidence="1">
    <location>
        <begin position="385"/>
        <end position="396"/>
    </location>
</feature>
<dbReference type="EMBL" id="JARKIF010000038">
    <property type="protein sequence ID" value="KAJ7609697.1"/>
    <property type="molecule type" value="Genomic_DNA"/>
</dbReference>
<feature type="region of interest" description="Disordered" evidence="1">
    <location>
        <begin position="337"/>
        <end position="504"/>
    </location>
</feature>
<feature type="compositionally biased region" description="Basic residues" evidence="1">
    <location>
        <begin position="350"/>
        <end position="359"/>
    </location>
</feature>
<feature type="compositionally biased region" description="Low complexity" evidence="1">
    <location>
        <begin position="572"/>
        <end position="589"/>
    </location>
</feature>
<reference evidence="3" key="1">
    <citation type="submission" date="2023-03" db="EMBL/GenBank/DDBJ databases">
        <title>Massive genome expansion in bonnet fungi (Mycena s.s.) driven by repeated elements and novel gene families across ecological guilds.</title>
        <authorList>
            <consortium name="Lawrence Berkeley National Laboratory"/>
            <person name="Harder C.B."/>
            <person name="Miyauchi S."/>
            <person name="Viragh M."/>
            <person name="Kuo A."/>
            <person name="Thoen E."/>
            <person name="Andreopoulos B."/>
            <person name="Lu D."/>
            <person name="Skrede I."/>
            <person name="Drula E."/>
            <person name="Henrissat B."/>
            <person name="Morin E."/>
            <person name="Kohler A."/>
            <person name="Barry K."/>
            <person name="LaButti K."/>
            <person name="Morin E."/>
            <person name="Salamov A."/>
            <person name="Lipzen A."/>
            <person name="Mereny Z."/>
            <person name="Hegedus B."/>
            <person name="Baldrian P."/>
            <person name="Stursova M."/>
            <person name="Weitz H."/>
            <person name="Taylor A."/>
            <person name="Grigoriev I.V."/>
            <person name="Nagy L.G."/>
            <person name="Martin F."/>
            <person name="Kauserud H."/>
        </authorList>
    </citation>
    <scope>NUCLEOTIDE SEQUENCE</scope>
    <source>
        <strain evidence="3">9284</strain>
    </source>
</reference>
<dbReference type="Proteomes" id="UP001221142">
    <property type="component" value="Unassembled WGS sequence"/>
</dbReference>
<feature type="compositionally biased region" description="Basic and acidic residues" evidence="1">
    <location>
        <begin position="226"/>
        <end position="239"/>
    </location>
</feature>
<feature type="region of interest" description="Disordered" evidence="1">
    <location>
        <begin position="175"/>
        <end position="239"/>
    </location>
</feature>
<organism evidence="3 4">
    <name type="scientific">Roridomyces roridus</name>
    <dbReference type="NCBI Taxonomy" id="1738132"/>
    <lineage>
        <taxon>Eukaryota</taxon>
        <taxon>Fungi</taxon>
        <taxon>Dikarya</taxon>
        <taxon>Basidiomycota</taxon>
        <taxon>Agaricomycotina</taxon>
        <taxon>Agaricomycetes</taxon>
        <taxon>Agaricomycetidae</taxon>
        <taxon>Agaricales</taxon>
        <taxon>Marasmiineae</taxon>
        <taxon>Mycenaceae</taxon>
        <taxon>Roridomyces</taxon>
    </lineage>
</organism>
<evidence type="ECO:0000313" key="3">
    <source>
        <dbReference type="EMBL" id="KAJ7612740.1"/>
    </source>
</evidence>
<keyword evidence="4" id="KW-1185">Reference proteome</keyword>
<comment type="caution">
    <text evidence="3">The sequence shown here is derived from an EMBL/GenBank/DDBJ whole genome shotgun (WGS) entry which is preliminary data.</text>
</comment>
<feature type="compositionally biased region" description="Basic and acidic residues" evidence="1">
    <location>
        <begin position="337"/>
        <end position="349"/>
    </location>
</feature>
<gene>
    <name evidence="3" type="ORF">FB45DRAFT_1065436</name>
    <name evidence="2" type="ORF">FB45DRAFT_1123090</name>
</gene>
<feature type="compositionally biased region" description="Polar residues" evidence="1">
    <location>
        <begin position="480"/>
        <end position="493"/>
    </location>
</feature>
<name>A0AAD7B7T9_9AGAR</name>
<evidence type="ECO:0000313" key="4">
    <source>
        <dbReference type="Proteomes" id="UP001221142"/>
    </source>
</evidence>
<proteinExistence type="predicted"/>
<dbReference type="AlphaFoldDB" id="A0AAD7B7T9"/>
<feature type="region of interest" description="Disordered" evidence="1">
    <location>
        <begin position="139"/>
        <end position="160"/>
    </location>
</feature>
<feature type="compositionally biased region" description="Low complexity" evidence="1">
    <location>
        <begin position="175"/>
        <end position="184"/>
    </location>
</feature>
<evidence type="ECO:0000256" key="1">
    <source>
        <dbReference type="SAM" id="MobiDB-lite"/>
    </source>
</evidence>
<feature type="region of interest" description="Disordered" evidence="1">
    <location>
        <begin position="568"/>
        <end position="589"/>
    </location>
</feature>
<accession>A0AAD7B7T9</accession>